<organism evidence="11 12">
    <name type="scientific">Saccharolobus caldissimus</name>
    <dbReference type="NCBI Taxonomy" id="1702097"/>
    <lineage>
        <taxon>Archaea</taxon>
        <taxon>Thermoproteota</taxon>
        <taxon>Thermoprotei</taxon>
        <taxon>Sulfolobales</taxon>
        <taxon>Sulfolobaceae</taxon>
        <taxon>Saccharolobus</taxon>
    </lineage>
</organism>
<dbReference type="NCBIfam" id="TIGR00395">
    <property type="entry name" value="leuS_arch"/>
    <property type="match status" value="1"/>
</dbReference>
<evidence type="ECO:0000256" key="1">
    <source>
        <dbReference type="ARBA" id="ARBA00005594"/>
    </source>
</evidence>
<dbReference type="InterPro" id="IPR014729">
    <property type="entry name" value="Rossmann-like_a/b/a_fold"/>
</dbReference>
<dbReference type="SUPFAM" id="SSF52374">
    <property type="entry name" value="Nucleotidylyl transferase"/>
    <property type="match status" value="1"/>
</dbReference>
<dbReference type="EC" id="6.1.1.4" evidence="8"/>
<dbReference type="NCBIfam" id="NF008957">
    <property type="entry name" value="PRK12300.1"/>
    <property type="match status" value="1"/>
</dbReference>
<dbReference type="Gene3D" id="3.40.50.620">
    <property type="entry name" value="HUPs"/>
    <property type="match status" value="1"/>
</dbReference>
<feature type="domain" description="Methionyl/Valyl/Leucyl/Isoleucyl-tRNA synthetase anticodon-binding" evidence="10">
    <location>
        <begin position="692"/>
        <end position="822"/>
    </location>
</feature>
<dbReference type="InterPro" id="IPR004493">
    <property type="entry name" value="Leu-tRNA-synth_Ia_arc/euk"/>
</dbReference>
<evidence type="ECO:0000256" key="7">
    <source>
        <dbReference type="ARBA" id="ARBA00023146"/>
    </source>
</evidence>
<dbReference type="PANTHER" id="PTHR45794:SF1">
    <property type="entry name" value="LEUCINE--TRNA LIGASE, CYTOPLASMIC"/>
    <property type="match status" value="1"/>
</dbReference>
<feature type="short sequence motif" description="'HIGH' region" evidence="8">
    <location>
        <begin position="41"/>
        <end position="51"/>
    </location>
</feature>
<evidence type="ECO:0000256" key="8">
    <source>
        <dbReference type="HAMAP-Rule" id="MF_00049"/>
    </source>
</evidence>
<evidence type="ECO:0000256" key="5">
    <source>
        <dbReference type="ARBA" id="ARBA00022840"/>
    </source>
</evidence>
<evidence type="ECO:0000313" key="11">
    <source>
        <dbReference type="EMBL" id="BDB97507.1"/>
    </source>
</evidence>
<evidence type="ECO:0000256" key="2">
    <source>
        <dbReference type="ARBA" id="ARBA00022490"/>
    </source>
</evidence>
<dbReference type="Gene3D" id="1.10.730.10">
    <property type="entry name" value="Isoleucyl-tRNA Synthetase, Domain 1"/>
    <property type="match status" value="1"/>
</dbReference>
<gene>
    <name evidence="8" type="primary">leuS</name>
    <name evidence="11" type="ORF">SACC_05240</name>
</gene>
<dbReference type="InterPro" id="IPR009080">
    <property type="entry name" value="tRNAsynth_Ia_anticodon-bd"/>
</dbReference>
<name>A0AAQ4CNX6_9CREN</name>
<dbReference type="Gene3D" id="1.10.10.720">
    <property type="entry name" value="leucyl-tRNA synthetase"/>
    <property type="match status" value="1"/>
</dbReference>
<accession>A0AAQ4CNX6</accession>
<dbReference type="InterPro" id="IPR013155">
    <property type="entry name" value="M/V/L/I-tRNA-synth_anticd-bd"/>
</dbReference>
<evidence type="ECO:0000256" key="6">
    <source>
        <dbReference type="ARBA" id="ARBA00022917"/>
    </source>
</evidence>
<dbReference type="KEGG" id="scas:SACC_05240"/>
<dbReference type="SUPFAM" id="SSF47323">
    <property type="entry name" value="Anticodon-binding domain of a subclass of class I aminoacyl-tRNA synthetases"/>
    <property type="match status" value="1"/>
</dbReference>
<protein>
    <recommendedName>
        <fullName evidence="8">Leucine--tRNA ligase</fullName>
        <ecNumber evidence="8">6.1.1.4</ecNumber>
    </recommendedName>
    <alternativeName>
        <fullName evidence="8">Leucyl-tRNA synthetase</fullName>
        <shortName evidence="8">LeuRS</shortName>
    </alternativeName>
</protein>
<dbReference type="GO" id="GO:0006429">
    <property type="term" value="P:leucyl-tRNA aminoacylation"/>
    <property type="evidence" value="ECO:0007669"/>
    <property type="project" value="UniProtKB-UniRule"/>
</dbReference>
<evidence type="ECO:0000313" key="12">
    <source>
        <dbReference type="Proteomes" id="UP001319921"/>
    </source>
</evidence>
<dbReference type="SUPFAM" id="SSF50677">
    <property type="entry name" value="ValRS/IleRS/LeuRS editing domain"/>
    <property type="match status" value="1"/>
</dbReference>
<dbReference type="EMBL" id="AP025226">
    <property type="protein sequence ID" value="BDB97507.1"/>
    <property type="molecule type" value="Genomic_DNA"/>
</dbReference>
<keyword evidence="4 8" id="KW-0547">Nucleotide-binding</keyword>
<feature type="domain" description="Aminoacyl-tRNA synthetase class Ia" evidence="9">
    <location>
        <begin position="13"/>
        <end position="656"/>
    </location>
</feature>
<dbReference type="Pfam" id="PF08264">
    <property type="entry name" value="Anticodon_1"/>
    <property type="match status" value="1"/>
</dbReference>
<dbReference type="GO" id="GO:0005737">
    <property type="term" value="C:cytoplasm"/>
    <property type="evidence" value="ECO:0007669"/>
    <property type="project" value="UniProtKB-SubCell"/>
</dbReference>
<dbReference type="GO" id="GO:0004823">
    <property type="term" value="F:leucine-tRNA ligase activity"/>
    <property type="evidence" value="ECO:0007669"/>
    <property type="project" value="UniProtKB-UniRule"/>
</dbReference>
<evidence type="ECO:0000256" key="4">
    <source>
        <dbReference type="ARBA" id="ARBA00022741"/>
    </source>
</evidence>
<dbReference type="Gene3D" id="3.30.2320.20">
    <property type="entry name" value="Class I aminoacyl-tRNA synthetases (RS)"/>
    <property type="match status" value="1"/>
</dbReference>
<dbReference type="PANTHER" id="PTHR45794">
    <property type="entry name" value="LEUCYL-TRNA SYNTHETASE"/>
    <property type="match status" value="1"/>
</dbReference>
<feature type="binding site" evidence="8">
    <location>
        <position position="620"/>
    </location>
    <ligand>
        <name>ATP</name>
        <dbReference type="ChEBI" id="CHEBI:30616"/>
    </ligand>
</feature>
<keyword evidence="6 8" id="KW-0648">Protein biosynthesis</keyword>
<feature type="short sequence motif" description="'KMSKS' region" evidence="8">
    <location>
        <begin position="617"/>
        <end position="621"/>
    </location>
</feature>
<evidence type="ECO:0000259" key="9">
    <source>
        <dbReference type="Pfam" id="PF00133"/>
    </source>
</evidence>
<dbReference type="InterPro" id="IPR009008">
    <property type="entry name" value="Val/Leu/Ile-tRNA-synth_edit"/>
</dbReference>
<dbReference type="GO" id="GO:0002161">
    <property type="term" value="F:aminoacyl-tRNA deacylase activity"/>
    <property type="evidence" value="ECO:0007669"/>
    <property type="project" value="InterPro"/>
</dbReference>
<keyword evidence="12" id="KW-1185">Reference proteome</keyword>
<reference evidence="11 12" key="1">
    <citation type="journal article" date="2022" name="Microbiol. Resour. Announc.">
        <title>Complete Genome Sequence of the Hyperthermophilic and Acidophilic Archaeon Saccharolobus caldissimus Strain HS-3T.</title>
        <authorList>
            <person name="Sakai H.D."/>
            <person name="Kurosawa N."/>
        </authorList>
    </citation>
    <scope>NUCLEOTIDE SEQUENCE [LARGE SCALE GENOMIC DNA]</scope>
    <source>
        <strain evidence="11 12">JCM32116</strain>
    </source>
</reference>
<dbReference type="Proteomes" id="UP001319921">
    <property type="component" value="Chromosome"/>
</dbReference>
<dbReference type="GO" id="GO:0005524">
    <property type="term" value="F:ATP binding"/>
    <property type="evidence" value="ECO:0007669"/>
    <property type="project" value="UniProtKB-UniRule"/>
</dbReference>
<keyword evidence="7 8" id="KW-0030">Aminoacyl-tRNA synthetase</keyword>
<sequence>MSSEFFNSIASKWQLEWERNKIFEANVDYSKPKYLITVPFPYTNSPMHVGHGRTYITADIYARYLRMKGYNVLFPFAFQFTGTPILAIAESIKRGDSDMIEFFKNVYGIEESKVKELGDPYNLAEYFKNEMMDTAKRIGMSIDWRRSFTTMDPRFEKFVQWQLKKLREMGYLVSEEGVIGYCPNDNFPVGMHDTRGDIEPEITTMHLILFEGDENSYNFMVATSRPELIFGVVALMINPAANYVIVEYKGKNFVISEKAYRKLSFQKEMKLVKPISPSDVINFKAINPVTRRKIDIIFSKYVDPSLGTGVVMNYPAHDPFHYLALIEANKNLDVISVVKTEGLGEIPAEEVIVQTKDPAELKDFVDSIYKAEYYRGVMNETIVSLVPDFLRQFVKENIANKRVQDARKNVVELLKSLDAYDAIYEIINGPIYCRCGAEIVVKKVENQFFITYDNPRWKSLTLKALSNIDFIPNEIKKEIEKVIFDLKKEAVGRSRGLGVKIPWDESQIVESLSDSTLYTVLYTIIHKLNFIPNDEILDFIFLGKGNVNDLEKKYGVDLRSLRDEFLYWYPVDQRHSGRDLVQNHIPFYIYNHIAILGNDFLPKRIVINGFVRVSGRKMSKSLRNIYPLFKAIREFGVDPVRVSLTSSVDISQDLDFNENIVKTYAEQLKRVFDLIDSLISLKSSTEEVRIADRWLSSKFKDLISIVNKSVESLDFRNAINIMLYEMYNILKDYFDMVEIPNAKVIGKIVSAWIRALAPFTPHIAEELWHKISNTFVCLEKYPSADEFDYYPDAVFEMHYINNIIEEVKELEDIVKKKAEKIIIYINENNKLRELVKKAIFSIEKGISMREFIVESAEDIKVSEKIYAIVSKLDPSIRNYLANNDIKEEDILVRNMSYLLKKIGVQEIVIYNAEDPTVPDIKSKKSQAIPLSPSIVLL</sequence>
<comment type="catalytic activity">
    <reaction evidence="8">
        <text>tRNA(Leu) + L-leucine + ATP = L-leucyl-tRNA(Leu) + AMP + diphosphate</text>
        <dbReference type="Rhea" id="RHEA:11688"/>
        <dbReference type="Rhea" id="RHEA-COMP:9613"/>
        <dbReference type="Rhea" id="RHEA-COMP:9622"/>
        <dbReference type="ChEBI" id="CHEBI:30616"/>
        <dbReference type="ChEBI" id="CHEBI:33019"/>
        <dbReference type="ChEBI" id="CHEBI:57427"/>
        <dbReference type="ChEBI" id="CHEBI:78442"/>
        <dbReference type="ChEBI" id="CHEBI:78494"/>
        <dbReference type="ChEBI" id="CHEBI:456215"/>
        <dbReference type="EC" id="6.1.1.4"/>
    </reaction>
</comment>
<keyword evidence="5 8" id="KW-0067">ATP-binding</keyword>
<keyword evidence="3 8" id="KW-0436">Ligase</keyword>
<dbReference type="HAMAP" id="MF_00049_A">
    <property type="entry name" value="Leu_tRNA_synth_A"/>
    <property type="match status" value="1"/>
</dbReference>
<comment type="subcellular location">
    <subcellularLocation>
        <location evidence="8">Cytoplasm</location>
    </subcellularLocation>
</comment>
<evidence type="ECO:0000259" key="10">
    <source>
        <dbReference type="Pfam" id="PF08264"/>
    </source>
</evidence>
<dbReference type="GeneID" id="68865254"/>
<dbReference type="Pfam" id="PF00133">
    <property type="entry name" value="tRNA-synt_1"/>
    <property type="match status" value="1"/>
</dbReference>
<dbReference type="CDD" id="cd07959">
    <property type="entry name" value="Anticodon_Ia_Leu_AEc"/>
    <property type="match status" value="1"/>
</dbReference>
<dbReference type="InterPro" id="IPR020791">
    <property type="entry name" value="Leu-tRNA-lgase_arc"/>
</dbReference>
<dbReference type="Gene3D" id="3.90.740.10">
    <property type="entry name" value="Valyl/Leucyl/Isoleucyl-tRNA synthetase, editing domain"/>
    <property type="match status" value="1"/>
</dbReference>
<dbReference type="InterPro" id="IPR002300">
    <property type="entry name" value="aa-tRNA-synth_Ia"/>
</dbReference>
<comment type="similarity">
    <text evidence="1 8">Belongs to the class-I aminoacyl-tRNA synthetase family.</text>
</comment>
<dbReference type="AlphaFoldDB" id="A0AAQ4CNX6"/>
<keyword evidence="2 8" id="KW-0963">Cytoplasm</keyword>
<evidence type="ECO:0000256" key="3">
    <source>
        <dbReference type="ARBA" id="ARBA00022598"/>
    </source>
</evidence>
<dbReference type="RefSeq" id="WP_229571497.1">
    <property type="nucleotide sequence ID" value="NZ_AP025226.1"/>
</dbReference>
<proteinExistence type="inferred from homology"/>